<accession>A0A7X0IWS3</accession>
<dbReference type="Gene3D" id="3.40.190.10">
    <property type="entry name" value="Periplasmic binding protein-like II"/>
    <property type="match status" value="1"/>
</dbReference>
<evidence type="ECO:0000256" key="3">
    <source>
        <dbReference type="ARBA" id="ARBA00022729"/>
    </source>
</evidence>
<feature type="signal peptide" evidence="4">
    <location>
        <begin position="1"/>
        <end position="22"/>
    </location>
</feature>
<evidence type="ECO:0000259" key="5">
    <source>
        <dbReference type="Pfam" id="PF00496"/>
    </source>
</evidence>
<dbReference type="SUPFAM" id="SSF53850">
    <property type="entry name" value="Periplasmic binding protein-like II"/>
    <property type="match status" value="1"/>
</dbReference>
<organism evidence="6 7">
    <name type="scientific">Rhizobium lusitanum</name>
    <dbReference type="NCBI Taxonomy" id="293958"/>
    <lineage>
        <taxon>Bacteria</taxon>
        <taxon>Pseudomonadati</taxon>
        <taxon>Pseudomonadota</taxon>
        <taxon>Alphaproteobacteria</taxon>
        <taxon>Hyphomicrobiales</taxon>
        <taxon>Rhizobiaceae</taxon>
        <taxon>Rhizobium/Agrobacterium group</taxon>
        <taxon>Rhizobium</taxon>
    </lineage>
</organism>
<dbReference type="InterPro" id="IPR030678">
    <property type="entry name" value="Peptide/Ni-bd"/>
</dbReference>
<dbReference type="GO" id="GO:0043190">
    <property type="term" value="C:ATP-binding cassette (ABC) transporter complex"/>
    <property type="evidence" value="ECO:0007669"/>
    <property type="project" value="InterPro"/>
</dbReference>
<evidence type="ECO:0000256" key="2">
    <source>
        <dbReference type="ARBA" id="ARBA00005695"/>
    </source>
</evidence>
<reference evidence="6 7" key="1">
    <citation type="submission" date="2020-08" db="EMBL/GenBank/DDBJ databases">
        <title>Genomic Encyclopedia of Type Strains, Phase IV (KMG-V): Genome sequencing to study the core and pangenomes of soil and plant-associated prokaryotes.</title>
        <authorList>
            <person name="Whitman W."/>
        </authorList>
    </citation>
    <scope>NUCLEOTIDE SEQUENCE [LARGE SCALE GENOMIC DNA]</scope>
    <source>
        <strain evidence="6 7">SEMIA 4060</strain>
    </source>
</reference>
<feature type="chain" id="PRO_5031195149" evidence="4">
    <location>
        <begin position="23"/>
        <end position="502"/>
    </location>
</feature>
<dbReference type="PANTHER" id="PTHR30290">
    <property type="entry name" value="PERIPLASMIC BINDING COMPONENT OF ABC TRANSPORTER"/>
    <property type="match status" value="1"/>
</dbReference>
<dbReference type="AlphaFoldDB" id="A0A7X0IWS3"/>
<evidence type="ECO:0000256" key="1">
    <source>
        <dbReference type="ARBA" id="ARBA00004418"/>
    </source>
</evidence>
<dbReference type="InterPro" id="IPR000914">
    <property type="entry name" value="SBP_5_dom"/>
</dbReference>
<dbReference type="Gene3D" id="3.90.76.10">
    <property type="entry name" value="Dipeptide-binding Protein, Domain 1"/>
    <property type="match status" value="1"/>
</dbReference>
<dbReference type="PIRSF" id="PIRSF002741">
    <property type="entry name" value="MppA"/>
    <property type="match status" value="1"/>
</dbReference>
<dbReference type="RefSeq" id="WP_184708168.1">
    <property type="nucleotide sequence ID" value="NZ_JACHBG010000013.1"/>
</dbReference>
<dbReference type="Proteomes" id="UP000565576">
    <property type="component" value="Unassembled WGS sequence"/>
</dbReference>
<evidence type="ECO:0000256" key="4">
    <source>
        <dbReference type="SAM" id="SignalP"/>
    </source>
</evidence>
<dbReference type="PANTHER" id="PTHR30290:SF38">
    <property type="entry name" value="D,D-DIPEPTIDE-BINDING PERIPLASMIC PROTEIN DDPA-RELATED"/>
    <property type="match status" value="1"/>
</dbReference>
<dbReference type="InterPro" id="IPR039424">
    <property type="entry name" value="SBP_5"/>
</dbReference>
<comment type="similarity">
    <text evidence="2">Belongs to the bacterial solute-binding protein 5 family.</text>
</comment>
<keyword evidence="3 4" id="KW-0732">Signal</keyword>
<evidence type="ECO:0000313" key="7">
    <source>
        <dbReference type="Proteomes" id="UP000565576"/>
    </source>
</evidence>
<sequence length="502" mass="55095">MKITKFLASLAAGVLIALPAFAVELKIGLQDDADALDPAQSRSFVGRIVYTALCDKLVDVTPDLQFVPQLATSWKWSDDGKQLMMELRQGVKFQDGTPFNAQAVVDNIQRYQTMPESRRKSELSSVAKVEASSEYQVTFTLKAPDVTLLAQLSDRSGMMVSPTAAKASGAKFGDHPVCSGPFKFVERVQQDRIVLEKFQDYWNRDNIFIDKVTYLPIPDTTVRLANLRSGDLDMIDRLAASDAATVKGDPNLVYADAIGTGWLGIYANVGNGQRADNPMGKDKRLRQAFSLAIDREAAMQIVFDGTGLAGNQPFAPNSPWFDKTIPVPARDVDKAKALVKAAGFDRVPVEMMVSNNPVTMQMMQIIQSMVAEAGFDVTLKTTEFATLLDAQTAGNYQISRSDWSGRSDPDGNIQQFVTTGAGLNDSKYSNPEVDKLLLDARQSQDNAVRKQKYDAAEAILNDDLPITFLGHQAWIWGYNKKVSGFLPSPDGMIRLVGVKKSN</sequence>
<comment type="caution">
    <text evidence="6">The sequence shown here is derived from an EMBL/GenBank/DDBJ whole genome shotgun (WGS) entry which is preliminary data.</text>
</comment>
<evidence type="ECO:0000313" key="6">
    <source>
        <dbReference type="EMBL" id="MBB6487352.1"/>
    </source>
</evidence>
<comment type="subcellular location">
    <subcellularLocation>
        <location evidence="1">Periplasm</location>
    </subcellularLocation>
</comment>
<dbReference type="EMBL" id="JACHBG010000013">
    <property type="protein sequence ID" value="MBB6487352.1"/>
    <property type="molecule type" value="Genomic_DNA"/>
</dbReference>
<name>A0A7X0IWS3_9HYPH</name>
<dbReference type="GO" id="GO:0030288">
    <property type="term" value="C:outer membrane-bounded periplasmic space"/>
    <property type="evidence" value="ECO:0007669"/>
    <property type="project" value="UniProtKB-ARBA"/>
</dbReference>
<dbReference type="GO" id="GO:0015833">
    <property type="term" value="P:peptide transport"/>
    <property type="evidence" value="ECO:0007669"/>
    <property type="project" value="TreeGrafter"/>
</dbReference>
<dbReference type="Gene3D" id="3.10.105.10">
    <property type="entry name" value="Dipeptide-binding Protein, Domain 3"/>
    <property type="match status" value="1"/>
</dbReference>
<dbReference type="CDD" id="cd08511">
    <property type="entry name" value="PBP2_NikA_DppA_OppA_like_5"/>
    <property type="match status" value="1"/>
</dbReference>
<dbReference type="GO" id="GO:1904680">
    <property type="term" value="F:peptide transmembrane transporter activity"/>
    <property type="evidence" value="ECO:0007669"/>
    <property type="project" value="TreeGrafter"/>
</dbReference>
<dbReference type="Pfam" id="PF00496">
    <property type="entry name" value="SBP_bac_5"/>
    <property type="match status" value="1"/>
</dbReference>
<proteinExistence type="inferred from homology"/>
<feature type="domain" description="Solute-binding protein family 5" evidence="5">
    <location>
        <begin position="66"/>
        <end position="420"/>
    </location>
</feature>
<gene>
    <name evidence="6" type="ORF">GGD46_004654</name>
</gene>
<protein>
    <submittedName>
        <fullName evidence="6">Peptide/nickel transport system substrate-binding protein</fullName>
    </submittedName>
</protein>